<keyword evidence="3" id="KW-1185">Reference proteome</keyword>
<evidence type="ECO:0008006" key="4">
    <source>
        <dbReference type="Google" id="ProtNLM"/>
    </source>
</evidence>
<evidence type="ECO:0000313" key="3">
    <source>
        <dbReference type="Proteomes" id="UP001209666"/>
    </source>
</evidence>
<dbReference type="Proteomes" id="UP001209666">
    <property type="component" value="Unassembled WGS sequence"/>
</dbReference>
<accession>A0ABT2SAJ0</accession>
<comment type="caution">
    <text evidence="2">The sequence shown here is derived from an EMBL/GenBank/DDBJ whole genome shotgun (WGS) entry which is preliminary data.</text>
</comment>
<proteinExistence type="predicted"/>
<sequence>MRKTWRRQLALGLAVVTIWTGGNAEHFYAGQKDCETLAISTERLTDTEQKINLDKVNYQLKKSAYAPVFDASYYAKNNKDLKIAFGNDENALFQHFLNYGMSEGRQASAEFNVKSYRNAYADLRQAFGNDLKSYYLHYMNYGKREGRKAAGVTILQNPVTVYNGVNYSSVYNYNYYISRNPDVARAFPDDDISTLAHFVNYGMTEGRRGSQNFDVASYRNAYADLRQAFGNDWKSYYLHYMNCGKREGRKTTGVTSLQNPVTAYNGKDYAAVYNYDYYISKYSDLKKAFAGDDSAAIRHFVECGMAEGRQASSEFILNVYKSNYSDLRAAFGNDNKNYYLHYIDCGKKEGRNAVTKIGTPPKPEPNPEPEEPATTEDKIKAKVAKISNDYGVTVLTGDSAGFYWTDTYCSGETDPETTLTWITMVDEQMARYPKGFFTDMQDITTVTIKLVHNLDAGGGSFAGVTSREYGDQMFIALNTSQSFLLSDRTFNHEMMHLIEYYIEAKSWNASTQQYESPLKATEAIRPDAEVNSTNSDYTTSDYNRGCEEQYYISAYAKTNGREDRAETFTDYMFRAYKKDYMIRADYPIPKKQQIIADCIRRYFPSAASQPAGSLSWEKWLP</sequence>
<dbReference type="RefSeq" id="WP_262623294.1">
    <property type="nucleotide sequence ID" value="NZ_JAOQKI010000002.1"/>
</dbReference>
<feature type="region of interest" description="Disordered" evidence="1">
    <location>
        <begin position="353"/>
        <end position="376"/>
    </location>
</feature>
<name>A0ABT2SAJ0_9FIRM</name>
<dbReference type="EMBL" id="JAOQKI010000002">
    <property type="protein sequence ID" value="MCU6716069.1"/>
    <property type="molecule type" value="Genomic_DNA"/>
</dbReference>
<evidence type="ECO:0000256" key="1">
    <source>
        <dbReference type="SAM" id="MobiDB-lite"/>
    </source>
</evidence>
<gene>
    <name evidence="2" type="ORF">OCV43_02105</name>
</gene>
<reference evidence="2 3" key="1">
    <citation type="journal article" date="2021" name="ISME Commun">
        <title>Automated analysis of genomic sequences facilitates high-throughput and comprehensive description of bacteria.</title>
        <authorList>
            <person name="Hitch T.C.A."/>
        </authorList>
    </citation>
    <scope>NUCLEOTIDE SEQUENCE [LARGE SCALE GENOMIC DNA]</scope>
    <source>
        <strain evidence="2 3">Sanger_19</strain>
    </source>
</reference>
<protein>
    <recommendedName>
        <fullName evidence="4">Lysophospholipase L1</fullName>
    </recommendedName>
</protein>
<organism evidence="2 3">
    <name type="scientific">Roseburia amylophila</name>
    <dbReference type="NCBI Taxonomy" id="2981794"/>
    <lineage>
        <taxon>Bacteria</taxon>
        <taxon>Bacillati</taxon>
        <taxon>Bacillota</taxon>
        <taxon>Clostridia</taxon>
        <taxon>Lachnospirales</taxon>
        <taxon>Lachnospiraceae</taxon>
        <taxon>Roseburia</taxon>
    </lineage>
</organism>
<evidence type="ECO:0000313" key="2">
    <source>
        <dbReference type="EMBL" id="MCU6716069.1"/>
    </source>
</evidence>